<dbReference type="InterPro" id="IPR013149">
    <property type="entry name" value="ADH-like_C"/>
</dbReference>
<dbReference type="InterPro" id="IPR013154">
    <property type="entry name" value="ADH-like_N"/>
</dbReference>
<reference evidence="4" key="1">
    <citation type="submission" date="2022-11" db="EMBL/GenBank/DDBJ databases">
        <title>Draft genome sequence of Hoeflea poritis E7-10 and Hoeflea prorocentri PM5-8, separated from scleractinian coral Porites lutea and marine dinoflagellate.</title>
        <authorList>
            <person name="Zhang G."/>
            <person name="Wei Q."/>
            <person name="Cai L."/>
        </authorList>
    </citation>
    <scope>NUCLEOTIDE SEQUENCE</scope>
    <source>
        <strain evidence="4">PM5-8</strain>
    </source>
</reference>
<evidence type="ECO:0000313" key="5">
    <source>
        <dbReference type="Proteomes" id="UP001151234"/>
    </source>
</evidence>
<organism evidence="4 5">
    <name type="scientific">Hoeflea prorocentri</name>
    <dbReference type="NCBI Taxonomy" id="1922333"/>
    <lineage>
        <taxon>Bacteria</taxon>
        <taxon>Pseudomonadati</taxon>
        <taxon>Pseudomonadota</taxon>
        <taxon>Alphaproteobacteria</taxon>
        <taxon>Hyphomicrobiales</taxon>
        <taxon>Rhizobiaceae</taxon>
        <taxon>Hoeflea</taxon>
    </lineage>
</organism>
<dbReference type="PANTHER" id="PTHR43401">
    <property type="entry name" value="L-THREONINE 3-DEHYDROGENASE"/>
    <property type="match status" value="1"/>
</dbReference>
<dbReference type="SUPFAM" id="SSF51735">
    <property type="entry name" value="NAD(P)-binding Rossmann-fold domains"/>
    <property type="match status" value="1"/>
</dbReference>
<dbReference type="Pfam" id="PF00107">
    <property type="entry name" value="ADH_zinc_N"/>
    <property type="match status" value="1"/>
</dbReference>
<evidence type="ECO:0000313" key="4">
    <source>
        <dbReference type="EMBL" id="MDA5399395.1"/>
    </source>
</evidence>
<dbReference type="InterPro" id="IPR036291">
    <property type="entry name" value="NAD(P)-bd_dom_sf"/>
</dbReference>
<protein>
    <submittedName>
        <fullName evidence="4">Alcohol dehydrogenase catalytic domain-containing protein</fullName>
    </submittedName>
</protein>
<gene>
    <name evidence="4" type="ORF">OQ273_12505</name>
</gene>
<evidence type="ECO:0000256" key="1">
    <source>
        <dbReference type="ARBA" id="ARBA00023002"/>
    </source>
</evidence>
<dbReference type="InterPro" id="IPR011032">
    <property type="entry name" value="GroES-like_sf"/>
</dbReference>
<dbReference type="Gene3D" id="3.40.50.720">
    <property type="entry name" value="NAD(P)-binding Rossmann-like Domain"/>
    <property type="match status" value="1"/>
</dbReference>
<dbReference type="InterPro" id="IPR050129">
    <property type="entry name" value="Zn_alcohol_dh"/>
</dbReference>
<evidence type="ECO:0000259" key="3">
    <source>
        <dbReference type="Pfam" id="PF08240"/>
    </source>
</evidence>
<keyword evidence="5" id="KW-1185">Reference proteome</keyword>
<dbReference type="RefSeq" id="WP_267990833.1">
    <property type="nucleotide sequence ID" value="NZ_JAPJZI010000001.1"/>
</dbReference>
<dbReference type="PANTHER" id="PTHR43401:SF2">
    <property type="entry name" value="L-THREONINE 3-DEHYDROGENASE"/>
    <property type="match status" value="1"/>
</dbReference>
<name>A0A9X3UIT9_9HYPH</name>
<keyword evidence="1" id="KW-0560">Oxidoreductase</keyword>
<dbReference type="Proteomes" id="UP001151234">
    <property type="component" value="Unassembled WGS sequence"/>
</dbReference>
<feature type="domain" description="Alcohol dehydrogenase-like N-terminal" evidence="3">
    <location>
        <begin position="24"/>
        <end position="128"/>
    </location>
</feature>
<accession>A0A9X3UIT9</accession>
<dbReference type="Pfam" id="PF08240">
    <property type="entry name" value="ADH_N"/>
    <property type="match status" value="1"/>
</dbReference>
<evidence type="ECO:0000259" key="2">
    <source>
        <dbReference type="Pfam" id="PF00107"/>
    </source>
</evidence>
<comment type="caution">
    <text evidence="4">The sequence shown here is derived from an EMBL/GenBank/DDBJ whole genome shotgun (WGS) entry which is preliminary data.</text>
</comment>
<dbReference type="EMBL" id="JAPJZI010000001">
    <property type="protein sequence ID" value="MDA5399395.1"/>
    <property type="molecule type" value="Genomic_DNA"/>
</dbReference>
<sequence>MRALVYDGVEQLGYRDVPDAEPPQDELLIRVEAVGICGSDMHAYLGHDARRPAPLILGHEAAGIVTGGAKDGLRVTVNPLVTCMACDACRAGRENICESRQIISMPPREGAFAQFISMPERNLVPVPDAVPLEKAALAEPLAVSWHAARLAIEALHPSMDRKALVIGGGAIGLAAALALRAMGVEDITIAEPNPNRRAFLIEHCNQNAVEQAGEAYEVVVDAVGYVSTRAAASAAAKAGGVIVHVGLGEDTGGLDVRRITLQEITFIGTYTYTAKDFRDTTAAIFDGRLGALDWAEQRPLTEGFQAFKDLRAGAVSSPKIILKPWA</sequence>
<dbReference type="GO" id="GO:0016491">
    <property type="term" value="F:oxidoreductase activity"/>
    <property type="evidence" value="ECO:0007669"/>
    <property type="project" value="UniProtKB-KW"/>
</dbReference>
<dbReference type="AlphaFoldDB" id="A0A9X3UIT9"/>
<dbReference type="Gene3D" id="3.90.180.10">
    <property type="entry name" value="Medium-chain alcohol dehydrogenases, catalytic domain"/>
    <property type="match status" value="1"/>
</dbReference>
<feature type="domain" description="Alcohol dehydrogenase-like C-terminal" evidence="2">
    <location>
        <begin position="170"/>
        <end position="282"/>
    </location>
</feature>
<dbReference type="SUPFAM" id="SSF50129">
    <property type="entry name" value="GroES-like"/>
    <property type="match status" value="1"/>
</dbReference>
<proteinExistence type="predicted"/>